<dbReference type="Pfam" id="PF11009">
    <property type="entry name" value="BrxC"/>
    <property type="match status" value="1"/>
</dbReference>
<reference evidence="1 2" key="1">
    <citation type="submission" date="2018-06" db="EMBL/GenBank/DDBJ databases">
        <title>Genomic Encyclopedia of Archaeal and Bacterial Type Strains, Phase II (KMG-II): from individual species to whole genera.</title>
        <authorList>
            <person name="Goeker M."/>
        </authorList>
    </citation>
    <scope>NUCLEOTIDE SEQUENCE [LARGE SCALE GENOMIC DNA]</scope>
    <source>
        <strain evidence="1 2">DSM 15361</strain>
    </source>
</reference>
<sequence length="130" mass="15227">MGLLDKLFKKQDDVAKKEIKEIPWKMLTKEEDLDLILDESEEVSVVIFKHSTRCGISRTVLKQFEKTYDFELTEVQPYYLDLLQYRNVSNAVAEKFKVMHQSPQMIVVKNRVVVHQSSHHEIDADILASF</sequence>
<proteinExistence type="predicted"/>
<dbReference type="InterPro" id="IPR036249">
    <property type="entry name" value="Thioredoxin-like_sf"/>
</dbReference>
<dbReference type="AlphaFoldDB" id="A0A2W7I1D8"/>
<gene>
    <name evidence="1" type="ORF">LX95_01693</name>
</gene>
<comment type="caution">
    <text evidence="1">The sequence shown here is derived from an EMBL/GenBank/DDBJ whole genome shotgun (WGS) entry which is preliminary data.</text>
</comment>
<dbReference type="SUPFAM" id="SSF52833">
    <property type="entry name" value="Thioredoxin-like"/>
    <property type="match status" value="1"/>
</dbReference>
<dbReference type="Gene3D" id="3.40.30.10">
    <property type="entry name" value="Glutaredoxin"/>
    <property type="match status" value="1"/>
</dbReference>
<organism evidence="1 2">
    <name type="scientific">Mesonia algae</name>
    <dbReference type="NCBI Taxonomy" id="213248"/>
    <lineage>
        <taxon>Bacteria</taxon>
        <taxon>Pseudomonadati</taxon>
        <taxon>Bacteroidota</taxon>
        <taxon>Flavobacteriia</taxon>
        <taxon>Flavobacteriales</taxon>
        <taxon>Flavobacteriaceae</taxon>
        <taxon>Mesonia</taxon>
    </lineage>
</organism>
<dbReference type="Proteomes" id="UP000249542">
    <property type="component" value="Unassembled WGS sequence"/>
</dbReference>
<evidence type="ECO:0000313" key="2">
    <source>
        <dbReference type="Proteomes" id="UP000249542"/>
    </source>
</evidence>
<dbReference type="EMBL" id="QKYV01000004">
    <property type="protein sequence ID" value="PZW40626.1"/>
    <property type="molecule type" value="Genomic_DNA"/>
</dbReference>
<accession>A0A2W7I1D8</accession>
<dbReference type="InterPro" id="IPR022551">
    <property type="entry name" value="BrxC"/>
</dbReference>
<dbReference type="NCBIfam" id="TIGR04019">
    <property type="entry name" value="B_thiol_YtxJ"/>
    <property type="match status" value="1"/>
</dbReference>
<protein>
    <submittedName>
        <fullName evidence="1">Bacillithiol system protein YtxJ</fullName>
    </submittedName>
</protein>
<dbReference type="RefSeq" id="WP_111540995.1">
    <property type="nucleotide sequence ID" value="NZ_QKYV01000004.1"/>
</dbReference>
<evidence type="ECO:0000313" key="1">
    <source>
        <dbReference type="EMBL" id="PZW40626.1"/>
    </source>
</evidence>
<name>A0A2W7I1D8_9FLAO</name>
<keyword evidence="2" id="KW-1185">Reference proteome</keyword>